<feature type="domain" description="Major facilitator superfamily (MFS) profile" evidence="7">
    <location>
        <begin position="51"/>
        <end position="573"/>
    </location>
</feature>
<feature type="compositionally biased region" description="Basic and acidic residues" evidence="5">
    <location>
        <begin position="24"/>
        <end position="40"/>
    </location>
</feature>
<feature type="transmembrane region" description="Helical" evidence="6">
    <location>
        <begin position="355"/>
        <end position="375"/>
    </location>
</feature>
<evidence type="ECO:0000256" key="4">
    <source>
        <dbReference type="ARBA" id="ARBA00023136"/>
    </source>
</evidence>
<evidence type="ECO:0000256" key="5">
    <source>
        <dbReference type="SAM" id="MobiDB-lite"/>
    </source>
</evidence>
<feature type="transmembrane region" description="Helical" evidence="6">
    <location>
        <begin position="85"/>
        <end position="104"/>
    </location>
</feature>
<dbReference type="SUPFAM" id="SSF103473">
    <property type="entry name" value="MFS general substrate transporter"/>
    <property type="match status" value="1"/>
</dbReference>
<evidence type="ECO:0000313" key="8">
    <source>
        <dbReference type="EMBL" id="CAI6100649.1"/>
    </source>
</evidence>
<keyword evidence="9" id="KW-1185">Reference proteome</keyword>
<feature type="transmembrane region" description="Helical" evidence="6">
    <location>
        <begin position="50"/>
        <end position="73"/>
    </location>
</feature>
<dbReference type="PANTHER" id="PTHR23501">
    <property type="entry name" value="MAJOR FACILITATOR SUPERFAMILY"/>
    <property type="match status" value="1"/>
</dbReference>
<protein>
    <recommendedName>
        <fullName evidence="7">Major facilitator superfamily (MFS) profile domain-containing protein</fullName>
    </recommendedName>
</protein>
<dbReference type="InterPro" id="IPR020846">
    <property type="entry name" value="MFS_dom"/>
</dbReference>
<dbReference type="EMBL" id="CABFNP030001353">
    <property type="protein sequence ID" value="CAI6100649.1"/>
    <property type="molecule type" value="Genomic_DNA"/>
</dbReference>
<evidence type="ECO:0000259" key="7">
    <source>
        <dbReference type="PROSITE" id="PS50850"/>
    </source>
</evidence>
<dbReference type="GO" id="GO:0000329">
    <property type="term" value="C:fungal-type vacuole membrane"/>
    <property type="evidence" value="ECO:0007669"/>
    <property type="project" value="TreeGrafter"/>
</dbReference>
<feature type="transmembrane region" description="Helical" evidence="6">
    <location>
        <begin position="382"/>
        <end position="403"/>
    </location>
</feature>
<feature type="compositionally biased region" description="Polar residues" evidence="5">
    <location>
        <begin position="1"/>
        <end position="11"/>
    </location>
</feature>
<reference evidence="8" key="1">
    <citation type="submission" date="2023-01" db="EMBL/GenBank/DDBJ databases">
        <authorList>
            <person name="Piombo E."/>
        </authorList>
    </citation>
    <scope>NUCLEOTIDE SEQUENCE</scope>
</reference>
<dbReference type="Proteomes" id="UP001160390">
    <property type="component" value="Unassembled WGS sequence"/>
</dbReference>
<sequence length="577" mass="61666">MAPSPKQTTERSPLLVTVTETDDPERNANDAIQESRESCQGEKKTPNMLIIFPAITIGIFLAAADSTIALVSYATISSELDALNLASWIMTAYALTLASIQPLYGKLCDIFGRKECLLAAYVLFALGCLVCGFARSIEELIAARVLQAAGGAGLGTVVSILLTGLVPLEDRGVWQAVVSVVYSLGAGLGAPLGGLLTASVGWRWAFFGQVPLCVIAIAVISVCLDGDIGRPVDSGERGAEDMLAKLRRVDFLGSVSLIIMIASFMFGLDRGSNVSWAVPETYGSFLVSGLAALWFFYVEMRVAREPILPIASTFSAELLPIYSSAFLVFFAIVALDFVLPLYYQVKDQLGPQQASLYMLPAIVGGVVSSVLTGFWMRHTGQYYWALMLVSVLQITGGIFAYLWSGPAGESTTGLIISQAVAEFGIGNSVVSGLIALSKLGISRPNLHYKTGNTASNTLLVSNGPSTNIAVMTAMYFAFRNLGSVLGVSVVSTVIQQTLRDILTVELQKYDNLDVGKIVDEVRKSLESLQTLDPEIAALVRRSYGQAMNKGFLLILVVSVAAAIPALKIRGGKKRRSP</sequence>
<feature type="transmembrane region" description="Helical" evidence="6">
    <location>
        <begin position="550"/>
        <end position="568"/>
    </location>
</feature>
<keyword evidence="3 6" id="KW-1133">Transmembrane helix</keyword>
<feature type="region of interest" description="Disordered" evidence="5">
    <location>
        <begin position="1"/>
        <end position="40"/>
    </location>
</feature>
<feature type="transmembrane region" description="Helical" evidence="6">
    <location>
        <begin position="141"/>
        <end position="166"/>
    </location>
</feature>
<dbReference type="Gene3D" id="1.20.1250.20">
    <property type="entry name" value="MFS general substrate transporter like domains"/>
    <property type="match status" value="1"/>
</dbReference>
<proteinExistence type="predicted"/>
<dbReference type="PANTHER" id="PTHR23501:SF84">
    <property type="entry name" value="VACUOLAR MEMBRANE AMINO ACID UPTAKE TRANSPORTER FNX2"/>
    <property type="match status" value="1"/>
</dbReference>
<keyword evidence="2 6" id="KW-0812">Transmembrane</keyword>
<dbReference type="Pfam" id="PF07690">
    <property type="entry name" value="MFS_1"/>
    <property type="match status" value="1"/>
</dbReference>
<dbReference type="Gene3D" id="1.20.1720.10">
    <property type="entry name" value="Multidrug resistance protein D"/>
    <property type="match status" value="1"/>
</dbReference>
<dbReference type="PROSITE" id="PS50850">
    <property type="entry name" value="MFS"/>
    <property type="match status" value="1"/>
</dbReference>
<evidence type="ECO:0000256" key="2">
    <source>
        <dbReference type="ARBA" id="ARBA00022692"/>
    </source>
</evidence>
<comment type="caution">
    <text evidence="8">The sequence shown here is derived from an EMBL/GenBank/DDBJ whole genome shotgun (WGS) entry which is preliminary data.</text>
</comment>
<name>A0AA35VKM2_9HYPO</name>
<feature type="transmembrane region" description="Helical" evidence="6">
    <location>
        <begin position="457"/>
        <end position="478"/>
    </location>
</feature>
<comment type="subcellular location">
    <subcellularLocation>
        <location evidence="1">Membrane</location>
        <topology evidence="1">Multi-pass membrane protein</topology>
    </subcellularLocation>
</comment>
<organism evidence="8 9">
    <name type="scientific">Clonostachys chloroleuca</name>
    <dbReference type="NCBI Taxonomy" id="1926264"/>
    <lineage>
        <taxon>Eukaryota</taxon>
        <taxon>Fungi</taxon>
        <taxon>Dikarya</taxon>
        <taxon>Ascomycota</taxon>
        <taxon>Pezizomycotina</taxon>
        <taxon>Sordariomycetes</taxon>
        <taxon>Hypocreomycetidae</taxon>
        <taxon>Hypocreales</taxon>
        <taxon>Bionectriaceae</taxon>
        <taxon>Clonostachys</taxon>
    </lineage>
</organism>
<dbReference type="InterPro" id="IPR011701">
    <property type="entry name" value="MFS"/>
</dbReference>
<feature type="transmembrane region" description="Helical" evidence="6">
    <location>
        <begin position="204"/>
        <end position="228"/>
    </location>
</feature>
<gene>
    <name evidence="8" type="ORF">CCHLO57077_00006692</name>
</gene>
<evidence type="ECO:0000256" key="3">
    <source>
        <dbReference type="ARBA" id="ARBA00022989"/>
    </source>
</evidence>
<accession>A0AA35VKM2</accession>
<dbReference type="GO" id="GO:0015174">
    <property type="term" value="F:basic amino acid transmembrane transporter activity"/>
    <property type="evidence" value="ECO:0007669"/>
    <property type="project" value="TreeGrafter"/>
</dbReference>
<evidence type="ECO:0000256" key="1">
    <source>
        <dbReference type="ARBA" id="ARBA00004141"/>
    </source>
</evidence>
<dbReference type="InterPro" id="IPR036259">
    <property type="entry name" value="MFS_trans_sf"/>
</dbReference>
<feature type="transmembrane region" description="Helical" evidence="6">
    <location>
        <begin position="116"/>
        <end position="135"/>
    </location>
</feature>
<dbReference type="AlphaFoldDB" id="A0AA35VKM2"/>
<feature type="transmembrane region" description="Helical" evidence="6">
    <location>
        <begin position="280"/>
        <end position="298"/>
    </location>
</feature>
<feature type="transmembrane region" description="Helical" evidence="6">
    <location>
        <begin position="249"/>
        <end position="268"/>
    </location>
</feature>
<evidence type="ECO:0000256" key="6">
    <source>
        <dbReference type="SAM" id="Phobius"/>
    </source>
</evidence>
<feature type="transmembrane region" description="Helical" evidence="6">
    <location>
        <begin position="415"/>
        <end position="436"/>
    </location>
</feature>
<feature type="transmembrane region" description="Helical" evidence="6">
    <location>
        <begin position="319"/>
        <end position="343"/>
    </location>
</feature>
<feature type="transmembrane region" description="Helical" evidence="6">
    <location>
        <begin position="173"/>
        <end position="192"/>
    </location>
</feature>
<keyword evidence="4 6" id="KW-0472">Membrane</keyword>
<evidence type="ECO:0000313" key="9">
    <source>
        <dbReference type="Proteomes" id="UP001160390"/>
    </source>
</evidence>